<dbReference type="Gene3D" id="3.90.1410.10">
    <property type="entry name" value="set domain protein methyltransferase, domain 1"/>
    <property type="match status" value="1"/>
</dbReference>
<reference evidence="3 5" key="1">
    <citation type="journal article" date="2012" name="Nature">
        <title>Algal genomes reveal evolutionary mosaicism and the fate of nucleomorphs.</title>
        <authorList>
            <consortium name="DOE Joint Genome Institute"/>
            <person name="Curtis B.A."/>
            <person name="Tanifuji G."/>
            <person name="Burki F."/>
            <person name="Gruber A."/>
            <person name="Irimia M."/>
            <person name="Maruyama S."/>
            <person name="Arias M.C."/>
            <person name="Ball S.G."/>
            <person name="Gile G.H."/>
            <person name="Hirakawa Y."/>
            <person name="Hopkins J.F."/>
            <person name="Kuo A."/>
            <person name="Rensing S.A."/>
            <person name="Schmutz J."/>
            <person name="Symeonidi A."/>
            <person name="Elias M."/>
            <person name="Eveleigh R.J."/>
            <person name="Herman E.K."/>
            <person name="Klute M.J."/>
            <person name="Nakayama T."/>
            <person name="Obornik M."/>
            <person name="Reyes-Prieto A."/>
            <person name="Armbrust E.V."/>
            <person name="Aves S.J."/>
            <person name="Beiko R.G."/>
            <person name="Coutinho P."/>
            <person name="Dacks J.B."/>
            <person name="Durnford D.G."/>
            <person name="Fast N.M."/>
            <person name="Green B.R."/>
            <person name="Grisdale C.J."/>
            <person name="Hempel F."/>
            <person name="Henrissat B."/>
            <person name="Hoppner M.P."/>
            <person name="Ishida K."/>
            <person name="Kim E."/>
            <person name="Koreny L."/>
            <person name="Kroth P.G."/>
            <person name="Liu Y."/>
            <person name="Malik S.B."/>
            <person name="Maier U.G."/>
            <person name="McRose D."/>
            <person name="Mock T."/>
            <person name="Neilson J.A."/>
            <person name="Onodera N.T."/>
            <person name="Poole A.M."/>
            <person name="Pritham E.J."/>
            <person name="Richards T.A."/>
            <person name="Rocap G."/>
            <person name="Roy S.W."/>
            <person name="Sarai C."/>
            <person name="Schaack S."/>
            <person name="Shirato S."/>
            <person name="Slamovits C.H."/>
            <person name="Spencer D.F."/>
            <person name="Suzuki S."/>
            <person name="Worden A.Z."/>
            <person name="Zauner S."/>
            <person name="Barry K."/>
            <person name="Bell C."/>
            <person name="Bharti A.K."/>
            <person name="Crow J.A."/>
            <person name="Grimwood J."/>
            <person name="Kramer R."/>
            <person name="Lindquist E."/>
            <person name="Lucas S."/>
            <person name="Salamov A."/>
            <person name="McFadden G.I."/>
            <person name="Lane C.E."/>
            <person name="Keeling P.J."/>
            <person name="Gray M.W."/>
            <person name="Grigoriev I.V."/>
            <person name="Archibald J.M."/>
        </authorList>
    </citation>
    <scope>NUCLEOTIDE SEQUENCE</scope>
    <source>
        <strain evidence="3 5">CCMP2712</strain>
    </source>
</reference>
<keyword evidence="5" id="KW-1185">Reference proteome</keyword>
<dbReference type="Pfam" id="PF00856">
    <property type="entry name" value="SET"/>
    <property type="match status" value="1"/>
</dbReference>
<dbReference type="InterPro" id="IPR001214">
    <property type="entry name" value="SET_dom"/>
</dbReference>
<dbReference type="AlphaFoldDB" id="L1IKW4"/>
<reference evidence="5" key="2">
    <citation type="submission" date="2012-11" db="EMBL/GenBank/DDBJ databases">
        <authorList>
            <person name="Kuo A."/>
            <person name="Curtis B.A."/>
            <person name="Tanifuji G."/>
            <person name="Burki F."/>
            <person name="Gruber A."/>
            <person name="Irimia M."/>
            <person name="Maruyama S."/>
            <person name="Arias M.C."/>
            <person name="Ball S.G."/>
            <person name="Gile G.H."/>
            <person name="Hirakawa Y."/>
            <person name="Hopkins J.F."/>
            <person name="Rensing S.A."/>
            <person name="Schmutz J."/>
            <person name="Symeonidi A."/>
            <person name="Elias M."/>
            <person name="Eveleigh R.J."/>
            <person name="Herman E.K."/>
            <person name="Klute M.J."/>
            <person name="Nakayama T."/>
            <person name="Obornik M."/>
            <person name="Reyes-Prieto A."/>
            <person name="Armbrust E.V."/>
            <person name="Aves S.J."/>
            <person name="Beiko R.G."/>
            <person name="Coutinho P."/>
            <person name="Dacks J.B."/>
            <person name="Durnford D.G."/>
            <person name="Fast N.M."/>
            <person name="Green B.R."/>
            <person name="Grisdale C."/>
            <person name="Hempe F."/>
            <person name="Henrissat B."/>
            <person name="Hoppner M.P."/>
            <person name="Ishida K.-I."/>
            <person name="Kim E."/>
            <person name="Koreny L."/>
            <person name="Kroth P.G."/>
            <person name="Liu Y."/>
            <person name="Malik S.-B."/>
            <person name="Maier U.G."/>
            <person name="McRose D."/>
            <person name="Mock T."/>
            <person name="Neilson J.A."/>
            <person name="Onodera N.T."/>
            <person name="Poole A.M."/>
            <person name="Pritham E.J."/>
            <person name="Richards T.A."/>
            <person name="Rocap G."/>
            <person name="Roy S.W."/>
            <person name="Sarai C."/>
            <person name="Schaack S."/>
            <person name="Shirato S."/>
            <person name="Slamovits C.H."/>
            <person name="Spencer D.F."/>
            <person name="Suzuki S."/>
            <person name="Worden A.Z."/>
            <person name="Zauner S."/>
            <person name="Barry K."/>
            <person name="Bell C."/>
            <person name="Bharti A.K."/>
            <person name="Crow J.A."/>
            <person name="Grimwood J."/>
            <person name="Kramer R."/>
            <person name="Lindquist E."/>
            <person name="Lucas S."/>
            <person name="Salamov A."/>
            <person name="McFadden G.I."/>
            <person name="Lane C.E."/>
            <person name="Keeling P.J."/>
            <person name="Gray M.W."/>
            <person name="Grigoriev I.V."/>
            <person name="Archibald J.M."/>
        </authorList>
    </citation>
    <scope>NUCLEOTIDE SEQUENCE</scope>
    <source>
        <strain evidence="5">CCMP2712</strain>
    </source>
</reference>
<keyword evidence="1" id="KW-0732">Signal</keyword>
<dbReference type="Proteomes" id="UP000011087">
    <property type="component" value="Unassembled WGS sequence"/>
</dbReference>
<dbReference type="OMA" id="HANGIIF"/>
<dbReference type="PaxDb" id="55529-EKX36559"/>
<sequence>MAKTAHLLLHVAVILLASGIVTGQFFVNLGDKQKQGGGTDVASGSAGGDVAAGDQGAASGADQQAQLQEDWTAFVKWFRSNGGIISSKLTVKVRNGRQGVYFKERMRRGETIVSFPRNLRLDEKTAMKGKAGHVFQRLKQDKCYPDLMVILHVVHEDKLGKDSFWFPYFKLLRRQYNNIMFLTEPQMKTLLRRPGCENTYNLGVMMRRTFNNFYEWYKKNIEPWAPPEFQFTRDEILWGFNTLVTCGWGQQNGNGDKLMVPFSDIPNHRRESAQKASNRGFISAAKEYQAGEELTFDYGLLNDAVLAYYGQPTPDCRGLKR</sequence>
<proteinExistence type="predicted"/>
<dbReference type="EnsemblProtists" id="EKX36559">
    <property type="protein sequence ID" value="EKX36559"/>
    <property type="gene ID" value="GUITHDRAFT_155193"/>
</dbReference>
<dbReference type="PANTHER" id="PTHR13271">
    <property type="entry name" value="UNCHARACTERIZED PUTATIVE METHYLTRANSFERASE"/>
    <property type="match status" value="1"/>
</dbReference>
<evidence type="ECO:0000313" key="5">
    <source>
        <dbReference type="Proteomes" id="UP000011087"/>
    </source>
</evidence>
<name>L1IKW4_GUITC</name>
<gene>
    <name evidence="3" type="ORF">GUITHDRAFT_155193</name>
</gene>
<evidence type="ECO:0000313" key="4">
    <source>
        <dbReference type="EnsemblProtists" id="EKX36559"/>
    </source>
</evidence>
<dbReference type="InterPro" id="IPR050600">
    <property type="entry name" value="SETD3_SETD6_MTase"/>
</dbReference>
<evidence type="ECO:0000256" key="1">
    <source>
        <dbReference type="SAM" id="SignalP"/>
    </source>
</evidence>
<dbReference type="KEGG" id="gtt:GUITHDRAFT_155193"/>
<organism evidence="3">
    <name type="scientific">Guillardia theta (strain CCMP2712)</name>
    <name type="common">Cryptophyte</name>
    <dbReference type="NCBI Taxonomy" id="905079"/>
    <lineage>
        <taxon>Eukaryota</taxon>
        <taxon>Cryptophyceae</taxon>
        <taxon>Pyrenomonadales</taxon>
        <taxon>Geminigeraceae</taxon>
        <taxon>Guillardia</taxon>
    </lineage>
</organism>
<accession>L1IKW4</accession>
<dbReference type="EMBL" id="JH993071">
    <property type="protein sequence ID" value="EKX36559.1"/>
    <property type="molecule type" value="Genomic_DNA"/>
</dbReference>
<dbReference type="CDD" id="cd10527">
    <property type="entry name" value="SET_LSMT"/>
    <property type="match status" value="1"/>
</dbReference>
<reference evidence="4" key="3">
    <citation type="submission" date="2016-03" db="UniProtKB">
        <authorList>
            <consortium name="EnsemblProtists"/>
        </authorList>
    </citation>
    <scope>IDENTIFICATION</scope>
</reference>
<dbReference type="RefSeq" id="XP_005823539.1">
    <property type="nucleotide sequence ID" value="XM_005823482.1"/>
</dbReference>
<dbReference type="STRING" id="905079.L1IKW4"/>
<dbReference type="HOGENOM" id="CLU_867242_0_0_1"/>
<evidence type="ECO:0000259" key="2">
    <source>
        <dbReference type="Pfam" id="PF00856"/>
    </source>
</evidence>
<feature type="signal peptide" evidence="1">
    <location>
        <begin position="1"/>
        <end position="23"/>
    </location>
</feature>
<evidence type="ECO:0000313" key="3">
    <source>
        <dbReference type="EMBL" id="EKX36559.1"/>
    </source>
</evidence>
<feature type="chain" id="PRO_5008770145" description="SET domain-containing protein" evidence="1">
    <location>
        <begin position="24"/>
        <end position="321"/>
    </location>
</feature>
<dbReference type="GO" id="GO:0016279">
    <property type="term" value="F:protein-lysine N-methyltransferase activity"/>
    <property type="evidence" value="ECO:0007669"/>
    <property type="project" value="TreeGrafter"/>
</dbReference>
<dbReference type="GeneID" id="17293335"/>
<dbReference type="SUPFAM" id="SSF82199">
    <property type="entry name" value="SET domain"/>
    <property type="match status" value="1"/>
</dbReference>
<dbReference type="OrthoDB" id="651099at2759"/>
<feature type="domain" description="SET" evidence="2">
    <location>
        <begin position="99"/>
        <end position="299"/>
    </location>
</feature>
<protein>
    <recommendedName>
        <fullName evidence="2">SET domain-containing protein</fullName>
    </recommendedName>
</protein>
<dbReference type="InterPro" id="IPR046341">
    <property type="entry name" value="SET_dom_sf"/>
</dbReference>